<organism evidence="2">
    <name type="scientific">bioreactor metagenome</name>
    <dbReference type="NCBI Taxonomy" id="1076179"/>
    <lineage>
        <taxon>unclassified sequences</taxon>
        <taxon>metagenomes</taxon>
        <taxon>ecological metagenomes</taxon>
    </lineage>
</organism>
<comment type="caution">
    <text evidence="2">The sequence shown here is derived from an EMBL/GenBank/DDBJ whole genome shotgun (WGS) entry which is preliminary data.</text>
</comment>
<name>A0A645EHG9_9ZZZZ</name>
<dbReference type="EMBL" id="VSSQ01046243">
    <property type="protein sequence ID" value="MPN00204.1"/>
    <property type="molecule type" value="Genomic_DNA"/>
</dbReference>
<sequence length="141" mass="16579">MHCREVGLRNFSSCPYDTSFCPDCQGFRRISGIFYDPNGKERIAHENRHFRIEQDYFSASGGAGGRRRNRRRAGTPSDHPGAVRRAGRGRSRGAAIRRQPEARSVRRRDRRFSELRRRKFLPDRIARRRSPDSVRRLFRYA</sequence>
<reference evidence="2" key="1">
    <citation type="submission" date="2019-08" db="EMBL/GenBank/DDBJ databases">
        <authorList>
            <person name="Kucharzyk K."/>
            <person name="Murdoch R.W."/>
            <person name="Higgins S."/>
            <person name="Loffler F."/>
        </authorList>
    </citation>
    <scope>NUCLEOTIDE SEQUENCE</scope>
</reference>
<accession>A0A645EHG9</accession>
<protein>
    <submittedName>
        <fullName evidence="2">Uncharacterized protein</fullName>
    </submittedName>
</protein>
<dbReference type="AlphaFoldDB" id="A0A645EHG9"/>
<feature type="region of interest" description="Disordered" evidence="1">
    <location>
        <begin position="55"/>
        <end position="110"/>
    </location>
</feature>
<gene>
    <name evidence="2" type="ORF">SDC9_147398</name>
</gene>
<evidence type="ECO:0000313" key="2">
    <source>
        <dbReference type="EMBL" id="MPN00204.1"/>
    </source>
</evidence>
<proteinExistence type="predicted"/>
<evidence type="ECO:0000256" key="1">
    <source>
        <dbReference type="SAM" id="MobiDB-lite"/>
    </source>
</evidence>